<dbReference type="InterPro" id="IPR015415">
    <property type="entry name" value="Spast_Vps4_C"/>
</dbReference>
<dbReference type="Proteomes" id="UP000265716">
    <property type="component" value="Unassembled WGS sequence"/>
</dbReference>
<dbReference type="GO" id="GO:0016887">
    <property type="term" value="F:ATP hydrolysis activity"/>
    <property type="evidence" value="ECO:0007669"/>
    <property type="project" value="InterPro"/>
</dbReference>
<dbReference type="InterPro" id="IPR003959">
    <property type="entry name" value="ATPase_AAA_core"/>
</dbReference>
<keyword evidence="3" id="KW-0472">Membrane</keyword>
<dbReference type="VEuPathDB" id="FungiDB:H257_08444"/>
<evidence type="ECO:0000259" key="5">
    <source>
        <dbReference type="Pfam" id="PF00004"/>
    </source>
</evidence>
<dbReference type="PANTHER" id="PTHR23074">
    <property type="entry name" value="AAA DOMAIN-CONTAINING"/>
    <property type="match status" value="1"/>
</dbReference>
<feature type="domain" description="Spastin/Vps4 C-terminal" evidence="6">
    <location>
        <begin position="610"/>
        <end position="644"/>
    </location>
</feature>
<keyword evidence="2" id="KW-0067">ATP-binding</keyword>
<dbReference type="Pfam" id="PF00004">
    <property type="entry name" value="AAA"/>
    <property type="match status" value="1"/>
</dbReference>
<dbReference type="Gene3D" id="3.40.50.300">
    <property type="entry name" value="P-loop containing nucleotide triphosphate hydrolases"/>
    <property type="match status" value="2"/>
</dbReference>
<dbReference type="GO" id="GO:0000226">
    <property type="term" value="P:microtubule cytoskeleton organization"/>
    <property type="evidence" value="ECO:0007669"/>
    <property type="project" value="UniProtKB-ARBA"/>
</dbReference>
<dbReference type="InterPro" id="IPR050304">
    <property type="entry name" value="MT-severing_AAA_ATPase"/>
</dbReference>
<evidence type="ECO:0000313" key="8">
    <source>
        <dbReference type="Proteomes" id="UP000265716"/>
    </source>
</evidence>
<dbReference type="Pfam" id="PF09336">
    <property type="entry name" value="Vps4_C"/>
    <property type="match status" value="1"/>
</dbReference>
<dbReference type="GO" id="GO:0005524">
    <property type="term" value="F:ATP binding"/>
    <property type="evidence" value="ECO:0007669"/>
    <property type="project" value="UniProtKB-KW"/>
</dbReference>
<dbReference type="PANTHER" id="PTHR23074:SF86">
    <property type="entry name" value="SPASTIN"/>
    <property type="match status" value="1"/>
</dbReference>
<dbReference type="VEuPathDB" id="FungiDB:H257_18524"/>
<accession>A0A397C5D5</accession>
<feature type="region of interest" description="Disordered" evidence="4">
    <location>
        <begin position="257"/>
        <end position="277"/>
    </location>
</feature>
<organism evidence="7 8">
    <name type="scientific">Aphanomyces astaci</name>
    <name type="common">Crayfish plague agent</name>
    <dbReference type="NCBI Taxonomy" id="112090"/>
    <lineage>
        <taxon>Eukaryota</taxon>
        <taxon>Sar</taxon>
        <taxon>Stramenopiles</taxon>
        <taxon>Oomycota</taxon>
        <taxon>Saprolegniomycetes</taxon>
        <taxon>Saprolegniales</taxon>
        <taxon>Verrucalvaceae</taxon>
        <taxon>Aphanomyces</taxon>
    </lineage>
</organism>
<gene>
    <name evidence="7" type="ORF">DYB38_002795</name>
</gene>
<evidence type="ECO:0008006" key="9">
    <source>
        <dbReference type="Google" id="ProtNLM"/>
    </source>
</evidence>
<keyword evidence="1" id="KW-0547">Nucleotide-binding</keyword>
<feature type="domain" description="ATPase AAA-type core" evidence="5">
    <location>
        <begin position="503"/>
        <end position="567"/>
    </location>
</feature>
<evidence type="ECO:0000259" key="6">
    <source>
        <dbReference type="Pfam" id="PF09336"/>
    </source>
</evidence>
<evidence type="ECO:0000256" key="2">
    <source>
        <dbReference type="ARBA" id="ARBA00022840"/>
    </source>
</evidence>
<reference evidence="7 8" key="1">
    <citation type="submission" date="2018-08" db="EMBL/GenBank/DDBJ databases">
        <title>Aphanomyces genome sequencing and annotation.</title>
        <authorList>
            <person name="Minardi D."/>
            <person name="Oidtmann B."/>
            <person name="Van Der Giezen M."/>
            <person name="Studholme D.J."/>
        </authorList>
    </citation>
    <scope>NUCLEOTIDE SEQUENCE [LARGE SCALE GENOMIC DNA]</scope>
    <source>
        <strain evidence="7 8">SA</strain>
    </source>
</reference>
<evidence type="ECO:0000256" key="3">
    <source>
        <dbReference type="ARBA" id="ARBA00023136"/>
    </source>
</evidence>
<proteinExistence type="predicted"/>
<dbReference type="SUPFAM" id="SSF52540">
    <property type="entry name" value="P-loop containing nucleoside triphosphate hydrolases"/>
    <property type="match status" value="1"/>
</dbReference>
<evidence type="ECO:0000256" key="1">
    <source>
        <dbReference type="ARBA" id="ARBA00022741"/>
    </source>
</evidence>
<evidence type="ECO:0000256" key="4">
    <source>
        <dbReference type="SAM" id="MobiDB-lite"/>
    </source>
</evidence>
<evidence type="ECO:0000313" key="7">
    <source>
        <dbReference type="EMBL" id="RHY36515.1"/>
    </source>
</evidence>
<dbReference type="GO" id="GO:0015630">
    <property type="term" value="C:microtubule cytoskeleton"/>
    <property type="evidence" value="ECO:0007669"/>
    <property type="project" value="TreeGrafter"/>
</dbReference>
<sequence length="649" mass="70886">MTTIAPTTQIFNDDIDATGVAQQRPRGERFHAGMTAVATAPTAETADSTGKHLRKMLCHSIHDALPVLEFFVVAASTRGIACTALTPQSKRISSFFRPGIYILAAGLIMALDRCFRGFAETSTISRVCIALFCARTSFDIAAYNGDATPLHTLFNPIQDSSNLADIIWAVMVKGVMLRLASLSMEAFAGLVLEWLPVHDTVTGASIRRIPPPPPRMRRRVELHLASSTASVESMSLPAHTLSSALADALLAPVNDAPIQDHSAAPPTPPSDVTYDHSTGEDVLSELLQEDQVPNERSTDAAHLDQSPLMSDVNVITTVERDDDDQEEDVQDLWPLDVLVSTPCRPRFTDGPTTNVGGKFVPFHPADVRVWWDRRQAYVLPTVAESTTGQRAEELKVAAAPPSAAPPAVKSKAQTQSKARTANAALAHVVLDEVLDASPNVQWKDIAGLDDAKQMLQVGIPFTTILYDYSALGSDRIATPPTRSVHWFVRRSQRCATLWASWNSVTASTLTSKWVGEGEKLVRALFDMARELQPSVIFIDEIDSLLSTRSAGEHDASRRLKNEVRSTLLNANPVYYWYSGSDIMNLCKEAAMGPLRSLGDRLKQARAQDIRPISKADFTDALARVSPSVSADTLRRLTEWNARYGLQNAT</sequence>
<dbReference type="EMBL" id="QUTC01012512">
    <property type="protein sequence ID" value="RHY36515.1"/>
    <property type="molecule type" value="Genomic_DNA"/>
</dbReference>
<dbReference type="InterPro" id="IPR027417">
    <property type="entry name" value="P-loop_NTPase"/>
</dbReference>
<protein>
    <recommendedName>
        <fullName evidence="9">AAA+ ATPase domain-containing protein</fullName>
    </recommendedName>
</protein>
<comment type="caution">
    <text evidence="7">The sequence shown here is derived from an EMBL/GenBank/DDBJ whole genome shotgun (WGS) entry which is preliminary data.</text>
</comment>
<name>A0A397C5D5_APHAT</name>
<dbReference type="AlphaFoldDB" id="A0A397C5D5"/>
<dbReference type="Gene3D" id="1.10.8.60">
    <property type="match status" value="1"/>
</dbReference>